<dbReference type="AlphaFoldDB" id="T1AIU5"/>
<dbReference type="SUPFAM" id="SSF55909">
    <property type="entry name" value="Pentein"/>
    <property type="match status" value="1"/>
</dbReference>
<dbReference type="PANTHER" id="PTHR47271:SF2">
    <property type="entry name" value="ARGININE DEIMINASE"/>
    <property type="match status" value="1"/>
</dbReference>
<feature type="non-terminal residue" evidence="1">
    <location>
        <position position="83"/>
    </location>
</feature>
<gene>
    <name evidence="1" type="ORF">B1B_14305</name>
</gene>
<reference evidence="1" key="1">
    <citation type="submission" date="2013-08" db="EMBL/GenBank/DDBJ databases">
        <authorList>
            <person name="Mendez C."/>
            <person name="Richter M."/>
            <person name="Ferrer M."/>
            <person name="Sanchez J."/>
        </authorList>
    </citation>
    <scope>NUCLEOTIDE SEQUENCE</scope>
</reference>
<proteinExistence type="predicted"/>
<reference evidence="1" key="2">
    <citation type="journal article" date="2014" name="ISME J.">
        <title>Microbial stratification in low pH oxic and suboxic macroscopic growths along an acid mine drainage.</title>
        <authorList>
            <person name="Mendez-Garcia C."/>
            <person name="Mesa V."/>
            <person name="Sprenger R.R."/>
            <person name="Richter M."/>
            <person name="Diez M.S."/>
            <person name="Solano J."/>
            <person name="Bargiela R."/>
            <person name="Golyshina O.V."/>
            <person name="Manteca A."/>
            <person name="Ramos J.L."/>
            <person name="Gallego J.R."/>
            <person name="Llorente I."/>
            <person name="Martins Dos Santos V.A."/>
            <person name="Jensen O.N."/>
            <person name="Pelaez A.I."/>
            <person name="Sanchez J."/>
            <person name="Ferrer M."/>
        </authorList>
    </citation>
    <scope>NUCLEOTIDE SEQUENCE</scope>
</reference>
<dbReference type="PANTHER" id="PTHR47271">
    <property type="entry name" value="ARGININE DEIMINASE"/>
    <property type="match status" value="1"/>
</dbReference>
<evidence type="ECO:0000313" key="1">
    <source>
        <dbReference type="EMBL" id="EQD41920.1"/>
    </source>
</evidence>
<name>T1AIU5_9ZZZZ</name>
<dbReference type="GO" id="GO:0019546">
    <property type="term" value="P:L-arginine deiminase pathway"/>
    <property type="evidence" value="ECO:0007669"/>
    <property type="project" value="TreeGrafter"/>
</dbReference>
<accession>T1AIU5</accession>
<dbReference type="EMBL" id="AUZY01009465">
    <property type="protein sequence ID" value="EQD41920.1"/>
    <property type="molecule type" value="Genomic_DNA"/>
</dbReference>
<sequence length="83" mass="9907">MSVRAEWNNLREVIMHRPGVEIDYAMLAPKPFLFERPYRTTEADGEHEKLQRYLKEAGVRVKLLKDMVMEMFESSGKFREIFI</sequence>
<comment type="caution">
    <text evidence="1">The sequence shown here is derived from an EMBL/GenBank/DDBJ whole genome shotgun (WGS) entry which is preliminary data.</text>
</comment>
<dbReference type="Pfam" id="PF02274">
    <property type="entry name" value="ADI"/>
    <property type="match status" value="1"/>
</dbReference>
<dbReference type="Gene3D" id="3.75.10.10">
    <property type="entry name" value="L-arginine/glycine Amidinotransferase, Chain A"/>
    <property type="match status" value="1"/>
</dbReference>
<protein>
    <submittedName>
        <fullName evidence="1">Arginine deiminase</fullName>
    </submittedName>
</protein>
<dbReference type="GO" id="GO:0016990">
    <property type="term" value="F:arginine deiminase activity"/>
    <property type="evidence" value="ECO:0007669"/>
    <property type="project" value="TreeGrafter"/>
</dbReference>
<organism evidence="1">
    <name type="scientific">mine drainage metagenome</name>
    <dbReference type="NCBI Taxonomy" id="410659"/>
    <lineage>
        <taxon>unclassified sequences</taxon>
        <taxon>metagenomes</taxon>
        <taxon>ecological metagenomes</taxon>
    </lineage>
</organism>